<name>A0A317EDV4_9PROT</name>
<evidence type="ECO:0000256" key="5">
    <source>
        <dbReference type="ARBA" id="ARBA00023150"/>
    </source>
</evidence>
<dbReference type="Proteomes" id="UP000246077">
    <property type="component" value="Unassembled WGS sequence"/>
</dbReference>
<evidence type="ECO:0000256" key="12">
    <source>
        <dbReference type="ARBA" id="ARBA00049878"/>
    </source>
</evidence>
<dbReference type="AlphaFoldDB" id="A0A317EDV4"/>
<dbReference type="CDD" id="cd00756">
    <property type="entry name" value="MoaE"/>
    <property type="match status" value="1"/>
</dbReference>
<dbReference type="OrthoDB" id="9803224at2"/>
<dbReference type="GO" id="GO:0006777">
    <property type="term" value="P:Mo-molybdopterin cofactor biosynthetic process"/>
    <property type="evidence" value="ECO:0007669"/>
    <property type="project" value="UniProtKB-KW"/>
</dbReference>
<dbReference type="UniPathway" id="UPA00344"/>
<sequence length="149" mass="15709">MKVQVQTADFDVGAILDGMTGDGGIGAVASFIGIVRDHGDNKDVVGIELEHYPGMTEKALLRLAETARDRFGLTGGIIIHRVGPLRLGERIVLVATAAPHRAAALEGCGFLIDALKTTAPFWKRELTADGASAWVAAKDSDDDAAARWG</sequence>
<proteinExistence type="inferred from homology"/>
<dbReference type="Pfam" id="PF02391">
    <property type="entry name" value="MoaE"/>
    <property type="match status" value="1"/>
</dbReference>
<evidence type="ECO:0000256" key="2">
    <source>
        <dbReference type="ARBA" id="ARBA00005426"/>
    </source>
</evidence>
<evidence type="ECO:0000313" key="14">
    <source>
        <dbReference type="Proteomes" id="UP000246077"/>
    </source>
</evidence>
<keyword evidence="5" id="KW-0501">Molybdenum cofactor biosynthesis</keyword>
<evidence type="ECO:0000256" key="11">
    <source>
        <dbReference type="ARBA" id="ARBA00032474"/>
    </source>
</evidence>
<evidence type="ECO:0000256" key="4">
    <source>
        <dbReference type="ARBA" id="ARBA00013858"/>
    </source>
</evidence>
<evidence type="ECO:0000256" key="9">
    <source>
        <dbReference type="ARBA" id="ARBA00030407"/>
    </source>
</evidence>
<evidence type="ECO:0000256" key="3">
    <source>
        <dbReference type="ARBA" id="ARBA00011950"/>
    </source>
</evidence>
<comment type="caution">
    <text evidence="13">The sequence shown here is derived from an EMBL/GenBank/DDBJ whole genome shotgun (WGS) entry which is preliminary data.</text>
</comment>
<gene>
    <name evidence="13" type="ORF">DKG75_02155</name>
</gene>
<comment type="pathway">
    <text evidence="1">Cofactor biosynthesis; molybdopterin biosynthesis.</text>
</comment>
<dbReference type="PANTHER" id="PTHR23404">
    <property type="entry name" value="MOLYBDOPTERIN SYNTHASE RELATED"/>
    <property type="match status" value="1"/>
</dbReference>
<dbReference type="EC" id="2.8.1.12" evidence="3"/>
<dbReference type="Gene3D" id="3.90.1170.40">
    <property type="entry name" value="Molybdopterin biosynthesis MoaE subunit"/>
    <property type="match status" value="1"/>
</dbReference>
<dbReference type="EMBL" id="QGLF01000001">
    <property type="protein sequence ID" value="PWR23395.1"/>
    <property type="molecule type" value="Genomic_DNA"/>
</dbReference>
<dbReference type="InterPro" id="IPR036563">
    <property type="entry name" value="MoaE_sf"/>
</dbReference>
<comment type="catalytic activity">
    <reaction evidence="12">
        <text>2 [molybdopterin-synthase sulfur-carrier protein]-C-terminal-Gly-aminoethanethioate + cyclic pyranopterin phosphate + H2O = molybdopterin + 2 [molybdopterin-synthase sulfur-carrier protein]-C-terminal Gly-Gly + 2 H(+)</text>
        <dbReference type="Rhea" id="RHEA:26333"/>
        <dbReference type="Rhea" id="RHEA-COMP:12202"/>
        <dbReference type="Rhea" id="RHEA-COMP:19907"/>
        <dbReference type="ChEBI" id="CHEBI:15377"/>
        <dbReference type="ChEBI" id="CHEBI:15378"/>
        <dbReference type="ChEBI" id="CHEBI:58698"/>
        <dbReference type="ChEBI" id="CHEBI:59648"/>
        <dbReference type="ChEBI" id="CHEBI:90778"/>
        <dbReference type="ChEBI" id="CHEBI:232372"/>
        <dbReference type="EC" id="2.8.1.12"/>
    </reaction>
</comment>
<evidence type="ECO:0000313" key="13">
    <source>
        <dbReference type="EMBL" id="PWR23395.1"/>
    </source>
</evidence>
<accession>A0A317EDV4</accession>
<evidence type="ECO:0000256" key="7">
    <source>
        <dbReference type="ARBA" id="ARBA00026066"/>
    </source>
</evidence>
<dbReference type="GO" id="GO:0030366">
    <property type="term" value="F:molybdopterin synthase activity"/>
    <property type="evidence" value="ECO:0007669"/>
    <property type="project" value="UniProtKB-EC"/>
</dbReference>
<comment type="function">
    <text evidence="6">Converts molybdopterin precursor Z into molybdopterin. This requires the incorporation of two sulfur atoms into precursor Z to generate a dithiolene group. The sulfur is provided by MoaD.</text>
</comment>
<dbReference type="RefSeq" id="WP_109919428.1">
    <property type="nucleotide sequence ID" value="NZ_QGLF01000001.1"/>
</dbReference>
<evidence type="ECO:0000256" key="6">
    <source>
        <dbReference type="ARBA" id="ARBA00025448"/>
    </source>
</evidence>
<comment type="similarity">
    <text evidence="2">Belongs to the MoaE family.</text>
</comment>
<comment type="subunit">
    <text evidence="7">Heterotetramer of 2 MoaD subunits and 2 MoaE subunits. Also stable as homodimer. The enzyme changes between these two forms during catalysis.</text>
</comment>
<dbReference type="SUPFAM" id="SSF54690">
    <property type="entry name" value="Molybdopterin synthase subunit MoaE"/>
    <property type="match status" value="1"/>
</dbReference>
<evidence type="ECO:0000256" key="8">
    <source>
        <dbReference type="ARBA" id="ARBA00029745"/>
    </source>
</evidence>
<evidence type="ECO:0000256" key="10">
    <source>
        <dbReference type="ARBA" id="ARBA00030781"/>
    </source>
</evidence>
<keyword evidence="14" id="KW-1185">Reference proteome</keyword>
<reference evidence="14" key="1">
    <citation type="submission" date="2018-05" db="EMBL/GenBank/DDBJ databases">
        <title>Zavarzinia sp. HR-AS.</title>
        <authorList>
            <person name="Lee Y."/>
            <person name="Jeon C.O."/>
        </authorList>
    </citation>
    <scope>NUCLEOTIDE SEQUENCE [LARGE SCALE GENOMIC DNA]</scope>
    <source>
        <strain evidence="14">DSM 1231</strain>
    </source>
</reference>
<dbReference type="InterPro" id="IPR003448">
    <property type="entry name" value="Mopterin_biosynth_MoaE"/>
</dbReference>
<protein>
    <recommendedName>
        <fullName evidence="4">Molybdopterin synthase catalytic subunit</fullName>
        <ecNumber evidence="3">2.8.1.12</ecNumber>
    </recommendedName>
    <alternativeName>
        <fullName evidence="10">MPT synthase subunit 2</fullName>
    </alternativeName>
    <alternativeName>
        <fullName evidence="8">Molybdenum cofactor biosynthesis protein E</fullName>
    </alternativeName>
    <alternativeName>
        <fullName evidence="9">Molybdopterin-converting factor large subunit</fullName>
    </alternativeName>
    <alternativeName>
        <fullName evidence="11">Molybdopterin-converting factor subunit 2</fullName>
    </alternativeName>
</protein>
<organism evidence="13 14">
    <name type="scientific">Zavarzinia compransoris</name>
    <dbReference type="NCBI Taxonomy" id="1264899"/>
    <lineage>
        <taxon>Bacteria</taxon>
        <taxon>Pseudomonadati</taxon>
        <taxon>Pseudomonadota</taxon>
        <taxon>Alphaproteobacteria</taxon>
        <taxon>Rhodospirillales</taxon>
        <taxon>Zavarziniaceae</taxon>
        <taxon>Zavarzinia</taxon>
    </lineage>
</organism>
<evidence type="ECO:0000256" key="1">
    <source>
        <dbReference type="ARBA" id="ARBA00005046"/>
    </source>
</evidence>